<dbReference type="RefSeq" id="WP_003929515.1">
    <property type="nucleotide sequence ID" value="NZ_JH814687.1"/>
</dbReference>
<dbReference type="AlphaFoldDB" id="K0UVK1"/>
<dbReference type="HOGENOM" id="CLU_965470_0_0_11"/>
<feature type="domain" description="UspA" evidence="2">
    <location>
        <begin position="4"/>
        <end position="150"/>
    </location>
</feature>
<dbReference type="SUPFAM" id="SSF52402">
    <property type="entry name" value="Adenine nucleotide alpha hydrolases-like"/>
    <property type="match status" value="2"/>
</dbReference>
<dbReference type="PANTHER" id="PTHR46268:SF6">
    <property type="entry name" value="UNIVERSAL STRESS PROTEIN UP12"/>
    <property type="match status" value="1"/>
</dbReference>
<accession>K0UVK1</accession>
<dbReference type="eggNOG" id="COG0589">
    <property type="taxonomic scope" value="Bacteria"/>
</dbReference>
<dbReference type="CDD" id="cd00293">
    <property type="entry name" value="USP-like"/>
    <property type="match status" value="1"/>
</dbReference>
<keyword evidence="4" id="KW-1185">Reference proteome</keyword>
<proteinExistence type="inferred from homology"/>
<evidence type="ECO:0000256" key="1">
    <source>
        <dbReference type="ARBA" id="ARBA00008791"/>
    </source>
</evidence>
<comment type="similarity">
    <text evidence="1">Belongs to the universal stress protein A family.</text>
</comment>
<dbReference type="PATRIC" id="fig|1194972.3.peg.1544"/>
<evidence type="ECO:0000313" key="4">
    <source>
        <dbReference type="Proteomes" id="UP000006072"/>
    </source>
</evidence>
<organism evidence="3 4">
    <name type="scientific">Mycolicibacterium vaccae ATCC 25954</name>
    <dbReference type="NCBI Taxonomy" id="1194972"/>
    <lineage>
        <taxon>Bacteria</taxon>
        <taxon>Bacillati</taxon>
        <taxon>Actinomycetota</taxon>
        <taxon>Actinomycetes</taxon>
        <taxon>Mycobacteriales</taxon>
        <taxon>Mycobacteriaceae</taxon>
        <taxon>Mycolicibacterium</taxon>
    </lineage>
</organism>
<dbReference type="Gene3D" id="3.40.50.620">
    <property type="entry name" value="HUPs"/>
    <property type="match status" value="1"/>
</dbReference>
<dbReference type="Proteomes" id="UP000006072">
    <property type="component" value="Unassembled WGS sequence"/>
</dbReference>
<evidence type="ECO:0000259" key="2">
    <source>
        <dbReference type="Pfam" id="PF00582"/>
    </source>
</evidence>
<gene>
    <name evidence="3" type="ORF">MVAC_07674</name>
</gene>
<dbReference type="InterPro" id="IPR014729">
    <property type="entry name" value="Rossmann-like_a/b/a_fold"/>
</dbReference>
<evidence type="ECO:0000313" key="3">
    <source>
        <dbReference type="EMBL" id="EJZ10816.1"/>
    </source>
</evidence>
<dbReference type="Gene3D" id="3.40.50.12370">
    <property type="match status" value="1"/>
</dbReference>
<sequence length="283" mass="29044">MPASVMVGYDGSPAANAAISAAAVLFPNAHAWIAHIWTPPFASTKLRRRLRAAAASTDELVELIEREGAREADAIAATGVALAKAAEWDAEPIVKRTIGSDGLRLAQLAEKLDTDVIVVGDRGLGGSDAVLGAVCDMVVHYATGPVLVVPNPLLADEAAALASGPVVVGYDGSAGADAAVDGVRRLFPDREVILAAARDEDVTGTVGPAAAGLELVRLDEPSGVGRWRERAVADQLIACAQRRGAAALAVGSRGRSAPREVLLGSVALAAVHRSQRPVLVVRG</sequence>
<dbReference type="Pfam" id="PF00582">
    <property type="entry name" value="Usp"/>
    <property type="match status" value="2"/>
</dbReference>
<name>K0UVK1_MYCVA</name>
<feature type="domain" description="UspA" evidence="2">
    <location>
        <begin position="219"/>
        <end position="282"/>
    </location>
</feature>
<dbReference type="PRINTS" id="PR01438">
    <property type="entry name" value="UNVRSLSTRESS"/>
</dbReference>
<comment type="caution">
    <text evidence="3">The sequence shown here is derived from an EMBL/GenBank/DDBJ whole genome shotgun (WGS) entry which is preliminary data.</text>
</comment>
<dbReference type="PANTHER" id="PTHR46268">
    <property type="entry name" value="STRESS RESPONSE PROTEIN NHAX"/>
    <property type="match status" value="1"/>
</dbReference>
<dbReference type="InterPro" id="IPR006015">
    <property type="entry name" value="Universal_stress_UspA"/>
</dbReference>
<dbReference type="EMBL" id="ALQA01000012">
    <property type="protein sequence ID" value="EJZ10816.1"/>
    <property type="molecule type" value="Genomic_DNA"/>
</dbReference>
<protein>
    <submittedName>
        <fullName evidence="3">UspA domain-containing protein</fullName>
    </submittedName>
</protein>
<dbReference type="InterPro" id="IPR006016">
    <property type="entry name" value="UspA"/>
</dbReference>
<reference evidence="3 4" key="1">
    <citation type="journal article" date="2012" name="J. Bacteriol.">
        <title>Complete Genome Sequence of Mycobacterium vaccae Type Strain ATCC 25954.</title>
        <authorList>
            <person name="Ho Y.S."/>
            <person name="Adroub S.A."/>
            <person name="Abadi M."/>
            <person name="Al Alwan B."/>
            <person name="Alkhateeb R."/>
            <person name="Gao G."/>
            <person name="Ragab A."/>
            <person name="Ali S."/>
            <person name="van Soolingen D."/>
            <person name="Bitter W."/>
            <person name="Pain A."/>
            <person name="Abdallah A.M."/>
        </authorList>
    </citation>
    <scope>NUCLEOTIDE SEQUENCE [LARGE SCALE GENOMIC DNA]</scope>
    <source>
        <strain evidence="3 4">ATCC 25954</strain>
    </source>
</reference>